<organism evidence="1 2">
    <name type="scientific">Macrosiphum euphorbiae</name>
    <name type="common">potato aphid</name>
    <dbReference type="NCBI Taxonomy" id="13131"/>
    <lineage>
        <taxon>Eukaryota</taxon>
        <taxon>Metazoa</taxon>
        <taxon>Ecdysozoa</taxon>
        <taxon>Arthropoda</taxon>
        <taxon>Hexapoda</taxon>
        <taxon>Insecta</taxon>
        <taxon>Pterygota</taxon>
        <taxon>Neoptera</taxon>
        <taxon>Paraneoptera</taxon>
        <taxon>Hemiptera</taxon>
        <taxon>Sternorrhyncha</taxon>
        <taxon>Aphidomorpha</taxon>
        <taxon>Aphidoidea</taxon>
        <taxon>Aphididae</taxon>
        <taxon>Macrosiphini</taxon>
        <taxon>Macrosiphum</taxon>
    </lineage>
</organism>
<sequence length="133" mass="14981">MCIQNCLKDHSIPLDNFVGFSSNTTNVMVGKKHSVFSLLKDQNPAIVCVKCSCHSIHLAASKACLKLPRSVEDLLRDLGAHFSRSFARKCALIEFQKYFQTEIHSILKPSNTRWLSLKSCVDRVLEQYPALEA</sequence>
<comment type="caution">
    <text evidence="1">The sequence shown here is derived from an EMBL/GenBank/DDBJ whole genome shotgun (WGS) entry which is preliminary data.</text>
</comment>
<accession>A0AAV0WBT7</accession>
<proteinExistence type="predicted"/>
<dbReference type="AlphaFoldDB" id="A0AAV0WBT7"/>
<reference evidence="1 2" key="1">
    <citation type="submission" date="2023-01" db="EMBL/GenBank/DDBJ databases">
        <authorList>
            <person name="Whitehead M."/>
        </authorList>
    </citation>
    <scope>NUCLEOTIDE SEQUENCE [LARGE SCALE GENOMIC DNA]</scope>
</reference>
<protein>
    <submittedName>
        <fullName evidence="1">Uncharacterized protein</fullName>
    </submittedName>
</protein>
<name>A0AAV0WBT7_9HEMI</name>
<dbReference type="Proteomes" id="UP001160148">
    <property type="component" value="Unassembled WGS sequence"/>
</dbReference>
<dbReference type="EMBL" id="CARXXK010000002">
    <property type="protein sequence ID" value="CAI6353066.1"/>
    <property type="molecule type" value="Genomic_DNA"/>
</dbReference>
<gene>
    <name evidence="1" type="ORF">MEUPH1_LOCUS9230</name>
</gene>
<keyword evidence="2" id="KW-1185">Reference proteome</keyword>
<evidence type="ECO:0000313" key="2">
    <source>
        <dbReference type="Proteomes" id="UP001160148"/>
    </source>
</evidence>
<evidence type="ECO:0000313" key="1">
    <source>
        <dbReference type="EMBL" id="CAI6353066.1"/>
    </source>
</evidence>
<dbReference type="PANTHER" id="PTHR37162">
    <property type="entry name" value="HAT FAMILY DIMERISATION DOMAINCONTAINING PROTEIN-RELATED"/>
    <property type="match status" value="1"/>
</dbReference>
<dbReference type="PANTHER" id="PTHR37162:SF1">
    <property type="entry name" value="BED-TYPE DOMAIN-CONTAINING PROTEIN"/>
    <property type="match status" value="1"/>
</dbReference>